<dbReference type="VEuPathDB" id="FungiDB:RhiirA1_409107"/>
<dbReference type="VEuPathDB" id="FungiDB:FUN_013734"/>
<dbReference type="AlphaFoldDB" id="A0A2N1P430"/>
<reference evidence="2 3" key="2">
    <citation type="submission" date="2017-10" db="EMBL/GenBank/DDBJ databases">
        <title>Extensive intraspecific genome diversity in a model arbuscular mycorrhizal fungus.</title>
        <authorList>
            <person name="Chen E.C.H."/>
            <person name="Morin E."/>
            <person name="Baudet D."/>
            <person name="Noel J."/>
            <person name="Ndikumana S."/>
            <person name="Charron P."/>
            <person name="St-Onge C."/>
            <person name="Giorgi J."/>
            <person name="Grigoriev I.V."/>
            <person name="Roux C."/>
            <person name="Martin F.M."/>
            <person name="Corradi N."/>
        </authorList>
    </citation>
    <scope>NUCLEOTIDE SEQUENCE [LARGE SCALE GENOMIC DNA]</scope>
    <source>
        <strain evidence="2 3">C2</strain>
    </source>
</reference>
<accession>A0A2N1P430</accession>
<evidence type="ECO:0000313" key="3">
    <source>
        <dbReference type="Proteomes" id="UP000233469"/>
    </source>
</evidence>
<dbReference type="EMBL" id="LLXL01000003">
    <property type="protein sequence ID" value="PKK80944.1"/>
    <property type="molecule type" value="Genomic_DNA"/>
</dbReference>
<organism evidence="2 3">
    <name type="scientific">Rhizophagus irregularis</name>
    <dbReference type="NCBI Taxonomy" id="588596"/>
    <lineage>
        <taxon>Eukaryota</taxon>
        <taxon>Fungi</taxon>
        <taxon>Fungi incertae sedis</taxon>
        <taxon>Mucoromycota</taxon>
        <taxon>Glomeromycotina</taxon>
        <taxon>Glomeromycetes</taxon>
        <taxon>Glomerales</taxon>
        <taxon>Glomeraceae</taxon>
        <taxon>Rhizophagus</taxon>
    </lineage>
</organism>
<protein>
    <submittedName>
        <fullName evidence="2">Uncharacterized protein</fullName>
    </submittedName>
</protein>
<name>A0A2N1P430_9GLOM</name>
<proteinExistence type="predicted"/>
<reference evidence="2 3" key="1">
    <citation type="submission" date="2016-04" db="EMBL/GenBank/DDBJ databases">
        <title>Genome analyses suggest a sexual origin of heterokaryosis in a supposedly ancient asexual fungus.</title>
        <authorList>
            <person name="Ropars J."/>
            <person name="Sedzielewska K."/>
            <person name="Noel J."/>
            <person name="Charron P."/>
            <person name="Farinelli L."/>
            <person name="Marton T."/>
            <person name="Kruger M."/>
            <person name="Pelin A."/>
            <person name="Brachmann A."/>
            <person name="Corradi N."/>
        </authorList>
    </citation>
    <scope>NUCLEOTIDE SEQUENCE [LARGE SCALE GENOMIC DNA]</scope>
    <source>
        <strain evidence="2 3">C2</strain>
    </source>
</reference>
<feature type="non-terminal residue" evidence="2">
    <location>
        <position position="159"/>
    </location>
</feature>
<feature type="compositionally biased region" description="Basic and acidic residues" evidence="1">
    <location>
        <begin position="103"/>
        <end position="118"/>
    </location>
</feature>
<sequence>MSISQERFEELEALRTKLDVSFDMVSTLVDSWLPPPDPEEEAKEEKEELLRQKELTKSIQERHIARIGKNGIKNKAVSEMILKRKLIRKNNQKDDEDDVSSDPMRHTNKNEDLEDSKISIKKSKVNSMDNDNISKKQFGGDFLSIYLAERDKKKKRKNS</sequence>
<dbReference type="Proteomes" id="UP000233469">
    <property type="component" value="Unassembled WGS sequence"/>
</dbReference>
<evidence type="ECO:0000256" key="1">
    <source>
        <dbReference type="SAM" id="MobiDB-lite"/>
    </source>
</evidence>
<feature type="region of interest" description="Disordered" evidence="1">
    <location>
        <begin position="86"/>
        <end position="136"/>
    </location>
</feature>
<gene>
    <name evidence="2" type="ORF">RhiirC2_723290</name>
</gene>
<comment type="caution">
    <text evidence="2">The sequence shown here is derived from an EMBL/GenBank/DDBJ whole genome shotgun (WGS) entry which is preliminary data.</text>
</comment>
<evidence type="ECO:0000313" key="2">
    <source>
        <dbReference type="EMBL" id="PKK80944.1"/>
    </source>
</evidence>
<dbReference type="VEuPathDB" id="FungiDB:RhiirFUN_017329"/>